<dbReference type="Gene3D" id="2.160.20.10">
    <property type="entry name" value="Single-stranded right-handed beta-helix, Pectin lyase-like"/>
    <property type="match status" value="1"/>
</dbReference>
<dbReference type="PROSITE" id="PS00503">
    <property type="entry name" value="PECTINESTERASE_2"/>
    <property type="match status" value="1"/>
</dbReference>
<evidence type="ECO:0000256" key="2">
    <source>
        <dbReference type="ARBA" id="ARBA00006027"/>
    </source>
</evidence>
<dbReference type="NCBIfam" id="TIGR01614">
    <property type="entry name" value="PME_inhib"/>
    <property type="match status" value="1"/>
</dbReference>
<dbReference type="InterPro" id="IPR035513">
    <property type="entry name" value="Invertase/methylesterase_inhib"/>
</dbReference>
<dbReference type="SMART" id="SM00856">
    <property type="entry name" value="PMEI"/>
    <property type="match status" value="2"/>
</dbReference>
<keyword evidence="10" id="KW-1185">Reference proteome</keyword>
<dbReference type="InterPro" id="IPR006501">
    <property type="entry name" value="Pectinesterase_inhib_dom"/>
</dbReference>
<feature type="domain" description="Pectinesterase inhibitor" evidence="8">
    <location>
        <begin position="473"/>
        <end position="600"/>
    </location>
</feature>
<dbReference type="SUPFAM" id="SSF51126">
    <property type="entry name" value="Pectin lyase-like"/>
    <property type="match status" value="1"/>
</dbReference>
<dbReference type="AlphaFoldDB" id="A0A9Q1GK95"/>
<keyword evidence="7" id="KW-0732">Signal</keyword>
<dbReference type="Pfam" id="PF01095">
    <property type="entry name" value="Pectinesterase"/>
    <property type="match status" value="1"/>
</dbReference>
<dbReference type="PANTHER" id="PTHR31707">
    <property type="entry name" value="PECTINESTERASE"/>
    <property type="match status" value="1"/>
</dbReference>
<dbReference type="GO" id="GO:0030599">
    <property type="term" value="F:pectinesterase activity"/>
    <property type="evidence" value="ECO:0007669"/>
    <property type="project" value="UniProtKB-UniRule"/>
</dbReference>
<reference evidence="9" key="1">
    <citation type="submission" date="2022-04" db="EMBL/GenBank/DDBJ databases">
        <title>Carnegiea gigantea Genome sequencing and assembly v2.</title>
        <authorList>
            <person name="Copetti D."/>
            <person name="Sanderson M.J."/>
            <person name="Burquez A."/>
            <person name="Wojciechowski M.F."/>
        </authorList>
    </citation>
    <scope>NUCLEOTIDE SEQUENCE</scope>
    <source>
        <strain evidence="9">SGP5-SGP5p</strain>
        <tissue evidence="9">Aerial part</tissue>
    </source>
</reference>
<accession>A0A9Q1GK95</accession>
<comment type="catalytic activity">
    <reaction evidence="7">
        <text>[(1-&gt;4)-alpha-D-galacturonosyl methyl ester](n) + n H2O = [(1-&gt;4)-alpha-D-galacturonosyl](n) + n methanol + n H(+)</text>
        <dbReference type="Rhea" id="RHEA:22380"/>
        <dbReference type="Rhea" id="RHEA-COMP:14570"/>
        <dbReference type="Rhea" id="RHEA-COMP:14573"/>
        <dbReference type="ChEBI" id="CHEBI:15377"/>
        <dbReference type="ChEBI" id="CHEBI:15378"/>
        <dbReference type="ChEBI" id="CHEBI:17790"/>
        <dbReference type="ChEBI" id="CHEBI:140522"/>
        <dbReference type="ChEBI" id="CHEBI:140523"/>
        <dbReference type="EC" id="3.1.1.11"/>
    </reaction>
</comment>
<dbReference type="Pfam" id="PF04043">
    <property type="entry name" value="PMEI"/>
    <property type="match status" value="1"/>
</dbReference>
<dbReference type="InterPro" id="IPR000070">
    <property type="entry name" value="Pectinesterase_cat"/>
</dbReference>
<dbReference type="GO" id="GO:0045490">
    <property type="term" value="P:pectin catabolic process"/>
    <property type="evidence" value="ECO:0007669"/>
    <property type="project" value="UniProtKB-UniRule"/>
</dbReference>
<dbReference type="Proteomes" id="UP001153076">
    <property type="component" value="Unassembled WGS sequence"/>
</dbReference>
<dbReference type="OrthoDB" id="2019149at2759"/>
<comment type="similarity">
    <text evidence="3">In the C-terminal section; belongs to the pectinesterase family.</text>
</comment>
<dbReference type="GO" id="GO:0004857">
    <property type="term" value="F:enzyme inhibitor activity"/>
    <property type="evidence" value="ECO:0007669"/>
    <property type="project" value="InterPro"/>
</dbReference>
<evidence type="ECO:0000256" key="5">
    <source>
        <dbReference type="ARBA" id="ARBA00023085"/>
    </source>
</evidence>
<dbReference type="CDD" id="cd15798">
    <property type="entry name" value="PMEI-like_3"/>
    <property type="match status" value="2"/>
</dbReference>
<evidence type="ECO:0000313" key="10">
    <source>
        <dbReference type="Proteomes" id="UP001153076"/>
    </source>
</evidence>
<dbReference type="InterPro" id="IPR011050">
    <property type="entry name" value="Pectin_lyase_fold/virulence"/>
</dbReference>
<evidence type="ECO:0000256" key="7">
    <source>
        <dbReference type="RuleBase" id="RU000589"/>
    </source>
</evidence>
<organism evidence="9 10">
    <name type="scientific">Carnegiea gigantea</name>
    <dbReference type="NCBI Taxonomy" id="171969"/>
    <lineage>
        <taxon>Eukaryota</taxon>
        <taxon>Viridiplantae</taxon>
        <taxon>Streptophyta</taxon>
        <taxon>Embryophyta</taxon>
        <taxon>Tracheophyta</taxon>
        <taxon>Spermatophyta</taxon>
        <taxon>Magnoliopsida</taxon>
        <taxon>eudicotyledons</taxon>
        <taxon>Gunneridae</taxon>
        <taxon>Pentapetalae</taxon>
        <taxon>Caryophyllales</taxon>
        <taxon>Cactineae</taxon>
        <taxon>Cactaceae</taxon>
        <taxon>Cactoideae</taxon>
        <taxon>Echinocereeae</taxon>
        <taxon>Carnegiea</taxon>
    </lineage>
</organism>
<evidence type="ECO:0000256" key="3">
    <source>
        <dbReference type="ARBA" id="ARBA00007786"/>
    </source>
</evidence>
<comment type="similarity">
    <text evidence="2">In the N-terminal section; belongs to the PMEI family.</text>
</comment>
<keyword evidence="5 7" id="KW-0063">Aspartyl esterase</keyword>
<protein>
    <recommendedName>
        <fullName evidence="7">Pectinesterase</fullName>
        <ecNumber evidence="7">3.1.1.11</ecNumber>
    </recommendedName>
</protein>
<dbReference type="SUPFAM" id="SSF101148">
    <property type="entry name" value="Plant invertase/pectin methylesterase inhibitor"/>
    <property type="match status" value="2"/>
</dbReference>
<dbReference type="GO" id="GO:0042545">
    <property type="term" value="P:cell wall modification"/>
    <property type="evidence" value="ECO:0007669"/>
    <property type="project" value="UniProtKB-UniRule"/>
</dbReference>
<feature type="signal peptide" evidence="7">
    <location>
        <begin position="1"/>
        <end position="22"/>
    </location>
</feature>
<comment type="caution">
    <text evidence="9">The sequence shown here is derived from an EMBL/GenBank/DDBJ whole genome shotgun (WGS) entry which is preliminary data.</text>
</comment>
<dbReference type="InterPro" id="IPR012334">
    <property type="entry name" value="Pectin_lyas_fold"/>
</dbReference>
<feature type="domain" description="Pectinesterase inhibitor" evidence="8">
    <location>
        <begin position="28"/>
        <end position="171"/>
    </location>
</feature>
<evidence type="ECO:0000256" key="4">
    <source>
        <dbReference type="ARBA" id="ARBA00022801"/>
    </source>
</evidence>
<gene>
    <name evidence="9" type="ORF">Cgig2_011952</name>
</gene>
<keyword evidence="4 7" id="KW-0378">Hydrolase</keyword>
<dbReference type="EC" id="3.1.1.11" evidence="7"/>
<dbReference type="Gene3D" id="1.20.140.40">
    <property type="entry name" value="Invertase/pectin methylesterase inhibitor family protein"/>
    <property type="match status" value="1"/>
</dbReference>
<sequence length="644" mass="71139">MARSNSLLFGFLFMSFTFFLLASPSLSDPNGDINWWCNQTPYPEPCKHFMGHLEPNHKAEFKKMAVQIALDRALVAHNHTKELGPKCQNELEKAAWTDCLTLYESTIIELNRTLNPMSKGCTEFDQQTWLSTALTNLETCKAGFVELGVSKFISPLMSNNVSKLISNGLAMHNNTITPTTRYEEGFPTWVSKHDRKLLQSSTIVANLVVTQDGSGNYKTITEALNAASKRTGSGRFVIHVKSGVYAEYLVIGKDLKNIMLVGDGMESTIITGSRSNGGGFTTFNSATVGVMGDGFIAQGITFRNTAGPQNHQAVALRVGSDLSAFYQCGFKGYQDTLYALSQRQFYRDCNIYGTVDFIFGNAASIFQNCNIIVQKPQPSQKNTVTAQGRTDPNQNTGIVIQNSKITASSDLEPVIGSYPSYLGRPWKQYSRTVVMESFLDKLINPAGWLAWDGNFALNTLYYGEYKNSGPGSSTSERVEWGGFKVITNVSEASQFSVANFIGGQSWLPATNLEPTCQNELEKAAWTDCLTLYESTIIKLNQTLNPTTNGCTEFDEQTWLSTTLTNLETCKVGFVELGVSDFISPLMSNNVSKLISNGLAMHNNTITATTRYEEGFPTWVSKHDRKLLLILFPITTSSLYTPLLT</sequence>
<evidence type="ECO:0000256" key="6">
    <source>
        <dbReference type="PROSITE-ProRule" id="PRU10040"/>
    </source>
</evidence>
<comment type="pathway">
    <text evidence="1 7">Glycan metabolism; pectin degradation; 2-dehydro-3-deoxy-D-gluconate from pectin: step 1/5.</text>
</comment>
<feature type="active site" evidence="6">
    <location>
        <position position="356"/>
    </location>
</feature>
<name>A0A9Q1GK95_9CARY</name>
<evidence type="ECO:0000313" key="9">
    <source>
        <dbReference type="EMBL" id="KAJ8420721.1"/>
    </source>
</evidence>
<evidence type="ECO:0000259" key="8">
    <source>
        <dbReference type="SMART" id="SM00856"/>
    </source>
</evidence>
<dbReference type="FunFam" id="2.160.20.10:FF:000001">
    <property type="entry name" value="Pectinesterase"/>
    <property type="match status" value="1"/>
</dbReference>
<dbReference type="InterPro" id="IPR033131">
    <property type="entry name" value="Pectinesterase_Asp_AS"/>
</dbReference>
<dbReference type="EMBL" id="JAKOGI010003196">
    <property type="protein sequence ID" value="KAJ8420721.1"/>
    <property type="molecule type" value="Genomic_DNA"/>
</dbReference>
<feature type="chain" id="PRO_5040542027" description="Pectinesterase" evidence="7">
    <location>
        <begin position="23"/>
        <end position="644"/>
    </location>
</feature>
<evidence type="ECO:0000256" key="1">
    <source>
        <dbReference type="ARBA" id="ARBA00005184"/>
    </source>
</evidence>
<proteinExistence type="inferred from homology"/>